<sequence length="105" mass="12170">MRLPDNLVVEWLPLLPENHVDSACDDDSDIVEPDQKQLRLTDGYEIDLAVMEIPRTYKEAMASPKAAEWKESVRGKLRSHFSNHTWDTIHRPDGVRLIWKNGFLT</sequence>
<proteinExistence type="predicted"/>
<gene>
    <name evidence="1" type="ORF">PsorP6_016600</name>
</gene>
<evidence type="ECO:0000313" key="1">
    <source>
        <dbReference type="EMBL" id="KAI9906482.1"/>
    </source>
</evidence>
<comment type="caution">
    <text evidence="1">The sequence shown here is derived from an EMBL/GenBank/DDBJ whole genome shotgun (WGS) entry which is preliminary data.</text>
</comment>
<keyword evidence="2" id="KW-1185">Reference proteome</keyword>
<organism evidence="1 2">
    <name type="scientific">Peronosclerospora sorghi</name>
    <dbReference type="NCBI Taxonomy" id="230839"/>
    <lineage>
        <taxon>Eukaryota</taxon>
        <taxon>Sar</taxon>
        <taxon>Stramenopiles</taxon>
        <taxon>Oomycota</taxon>
        <taxon>Peronosporomycetes</taxon>
        <taxon>Peronosporales</taxon>
        <taxon>Peronosporaceae</taxon>
        <taxon>Peronosclerospora</taxon>
    </lineage>
</organism>
<accession>A0ACC0VJJ2</accession>
<dbReference type="EMBL" id="CM047587">
    <property type="protein sequence ID" value="KAI9906482.1"/>
    <property type="molecule type" value="Genomic_DNA"/>
</dbReference>
<dbReference type="Proteomes" id="UP001163321">
    <property type="component" value="Chromosome 8"/>
</dbReference>
<evidence type="ECO:0000313" key="2">
    <source>
        <dbReference type="Proteomes" id="UP001163321"/>
    </source>
</evidence>
<protein>
    <submittedName>
        <fullName evidence="1">Uncharacterized protein</fullName>
    </submittedName>
</protein>
<name>A0ACC0VJJ2_9STRA</name>
<reference evidence="1 2" key="1">
    <citation type="journal article" date="2022" name="bioRxiv">
        <title>The genome of the oomycete Peronosclerospora sorghi, a cosmopolitan pathogen of maize and sorghum, is inflated with dispersed pseudogenes.</title>
        <authorList>
            <person name="Fletcher K."/>
            <person name="Martin F."/>
            <person name="Isakeit T."/>
            <person name="Cavanaugh K."/>
            <person name="Magill C."/>
            <person name="Michelmore R."/>
        </authorList>
    </citation>
    <scope>NUCLEOTIDE SEQUENCE [LARGE SCALE GENOMIC DNA]</scope>
    <source>
        <strain evidence="1">P6</strain>
    </source>
</reference>